<accession>A0ABS8ZNJ7</accession>
<sequence length="337" mass="37446">MENDKNQGTYLDPERGKVTVKAWAEKWLDHQILADSSRKDYRAFFVNHVFPHMGSKSLAGTTTSDVQSLVTKLHRGYDDNKPLAAYTIKIRMVSVKSFFKAAVKDRRIPSNQCDDVTYPRMSSQAVDRDQIPTLAEVNAIAGAMPERYRLAVWLMAGLGLRISEALAVSIDCVRGSVLRVRQQTSVKGPGGSREPALAPLKHRSEGDYREIPLAAFLADEITAHVDERGTWTIEGQDGLLFAAPSGKLATRTTLRHYWLMAMKATGLDFTPHDLRHFFASTALAGGVALHEVSHWLGHRSIDMTVDIYGHLTEDAPERMRRVMQQALRPPAELAAAA</sequence>
<dbReference type="Gene3D" id="1.10.443.10">
    <property type="entry name" value="Intergrase catalytic core"/>
    <property type="match status" value="1"/>
</dbReference>
<dbReference type="Pfam" id="PF00589">
    <property type="entry name" value="Phage_integrase"/>
    <property type="match status" value="1"/>
</dbReference>
<gene>
    <name evidence="7" type="ORF">LWC34_41870</name>
</gene>
<evidence type="ECO:0000256" key="2">
    <source>
        <dbReference type="ARBA" id="ARBA00023125"/>
    </source>
</evidence>
<dbReference type="InterPro" id="IPR010998">
    <property type="entry name" value="Integrase_recombinase_N"/>
</dbReference>
<feature type="domain" description="Core-binding (CB)" evidence="6">
    <location>
        <begin position="18"/>
        <end position="103"/>
    </location>
</feature>
<evidence type="ECO:0000256" key="1">
    <source>
        <dbReference type="ARBA" id="ARBA00008857"/>
    </source>
</evidence>
<dbReference type="Gene3D" id="1.10.150.130">
    <property type="match status" value="1"/>
</dbReference>
<evidence type="ECO:0000259" key="5">
    <source>
        <dbReference type="PROSITE" id="PS51898"/>
    </source>
</evidence>
<evidence type="ECO:0000256" key="4">
    <source>
        <dbReference type="PROSITE-ProRule" id="PRU01248"/>
    </source>
</evidence>
<comment type="similarity">
    <text evidence="1">Belongs to the 'phage' integrase family.</text>
</comment>
<dbReference type="RefSeq" id="WP_233730746.1">
    <property type="nucleotide sequence ID" value="NZ_JAJVCN010000003.1"/>
</dbReference>
<evidence type="ECO:0000313" key="7">
    <source>
        <dbReference type="EMBL" id="MCE7009319.1"/>
    </source>
</evidence>
<dbReference type="InterPro" id="IPR044068">
    <property type="entry name" value="CB"/>
</dbReference>
<keyword evidence="8" id="KW-1185">Reference proteome</keyword>
<dbReference type="EMBL" id="JAJVCN010000003">
    <property type="protein sequence ID" value="MCE7009319.1"/>
    <property type="molecule type" value="Genomic_DNA"/>
</dbReference>
<dbReference type="PROSITE" id="PS51898">
    <property type="entry name" value="TYR_RECOMBINASE"/>
    <property type="match status" value="1"/>
</dbReference>
<dbReference type="PROSITE" id="PS51900">
    <property type="entry name" value="CB"/>
    <property type="match status" value="1"/>
</dbReference>
<dbReference type="CDD" id="cd00397">
    <property type="entry name" value="DNA_BRE_C"/>
    <property type="match status" value="1"/>
</dbReference>
<dbReference type="PANTHER" id="PTHR30349">
    <property type="entry name" value="PHAGE INTEGRASE-RELATED"/>
    <property type="match status" value="1"/>
</dbReference>
<dbReference type="InterPro" id="IPR011010">
    <property type="entry name" value="DNA_brk_join_enz"/>
</dbReference>
<organism evidence="7 8">
    <name type="scientific">Kibdelosporangium philippinense</name>
    <dbReference type="NCBI Taxonomy" id="211113"/>
    <lineage>
        <taxon>Bacteria</taxon>
        <taxon>Bacillati</taxon>
        <taxon>Actinomycetota</taxon>
        <taxon>Actinomycetes</taxon>
        <taxon>Pseudonocardiales</taxon>
        <taxon>Pseudonocardiaceae</taxon>
        <taxon>Kibdelosporangium</taxon>
    </lineage>
</organism>
<evidence type="ECO:0000256" key="3">
    <source>
        <dbReference type="ARBA" id="ARBA00023172"/>
    </source>
</evidence>
<keyword evidence="2 4" id="KW-0238">DNA-binding</keyword>
<dbReference type="InterPro" id="IPR013762">
    <property type="entry name" value="Integrase-like_cat_sf"/>
</dbReference>
<evidence type="ECO:0000259" key="6">
    <source>
        <dbReference type="PROSITE" id="PS51900"/>
    </source>
</evidence>
<keyword evidence="3" id="KW-0233">DNA recombination</keyword>
<evidence type="ECO:0000313" key="8">
    <source>
        <dbReference type="Proteomes" id="UP001521150"/>
    </source>
</evidence>
<protein>
    <submittedName>
        <fullName evidence="7">Site-specific integrase</fullName>
    </submittedName>
</protein>
<reference evidence="7 8" key="1">
    <citation type="submission" date="2021-12" db="EMBL/GenBank/DDBJ databases">
        <title>Genome sequence of Kibdelosporangium philippinense ATCC 49844.</title>
        <authorList>
            <person name="Fedorov E.A."/>
            <person name="Omeragic M."/>
            <person name="Shalygina K.F."/>
            <person name="Maclea K.S."/>
        </authorList>
    </citation>
    <scope>NUCLEOTIDE SEQUENCE [LARGE SCALE GENOMIC DNA]</scope>
    <source>
        <strain evidence="7 8">ATCC 49844</strain>
    </source>
</reference>
<comment type="caution">
    <text evidence="7">The sequence shown here is derived from an EMBL/GenBank/DDBJ whole genome shotgun (WGS) entry which is preliminary data.</text>
</comment>
<dbReference type="InterPro" id="IPR050090">
    <property type="entry name" value="Tyrosine_recombinase_XerCD"/>
</dbReference>
<name>A0ABS8ZNJ7_9PSEU</name>
<dbReference type="Proteomes" id="UP001521150">
    <property type="component" value="Unassembled WGS sequence"/>
</dbReference>
<feature type="domain" description="Tyr recombinase" evidence="5">
    <location>
        <begin position="127"/>
        <end position="324"/>
    </location>
</feature>
<proteinExistence type="inferred from homology"/>
<dbReference type="InterPro" id="IPR002104">
    <property type="entry name" value="Integrase_catalytic"/>
</dbReference>
<dbReference type="SUPFAM" id="SSF56349">
    <property type="entry name" value="DNA breaking-rejoining enzymes"/>
    <property type="match status" value="1"/>
</dbReference>
<dbReference type="PANTHER" id="PTHR30349:SF64">
    <property type="entry name" value="PROPHAGE INTEGRASE INTD-RELATED"/>
    <property type="match status" value="1"/>
</dbReference>